<protein>
    <submittedName>
        <fullName evidence="3">Stress responsive protein</fullName>
    </submittedName>
</protein>
<dbReference type="Gene3D" id="3.30.70.100">
    <property type="match status" value="1"/>
</dbReference>
<organism evidence="3 4">
    <name type="scientific">Saccharospirillum salsuginis</name>
    <dbReference type="NCBI Taxonomy" id="418750"/>
    <lineage>
        <taxon>Bacteria</taxon>
        <taxon>Pseudomonadati</taxon>
        <taxon>Pseudomonadota</taxon>
        <taxon>Gammaproteobacteria</taxon>
        <taxon>Oceanospirillales</taxon>
        <taxon>Saccharospirillaceae</taxon>
        <taxon>Saccharospirillum</taxon>
    </lineage>
</organism>
<dbReference type="SUPFAM" id="SSF54909">
    <property type="entry name" value="Dimeric alpha+beta barrel"/>
    <property type="match status" value="1"/>
</dbReference>
<dbReference type="InterPro" id="IPR011008">
    <property type="entry name" value="Dimeric_a/b-barrel"/>
</dbReference>
<dbReference type="AlphaFoldDB" id="A0A918KJ62"/>
<evidence type="ECO:0000256" key="1">
    <source>
        <dbReference type="ARBA" id="ARBA00011738"/>
    </source>
</evidence>
<dbReference type="Pfam" id="PF07876">
    <property type="entry name" value="Dabb"/>
    <property type="match status" value="1"/>
</dbReference>
<dbReference type="PANTHER" id="PTHR33178">
    <property type="match status" value="1"/>
</dbReference>
<dbReference type="PANTHER" id="PTHR33178:SF10">
    <property type="entry name" value="STRESS-RESPONSE A_B BARREL DOMAIN-CONTAINING PROTEIN"/>
    <property type="match status" value="1"/>
</dbReference>
<proteinExistence type="predicted"/>
<comment type="caution">
    <text evidence="3">The sequence shown here is derived from an EMBL/GenBank/DDBJ whole genome shotgun (WGS) entry which is preliminary data.</text>
</comment>
<comment type="subunit">
    <text evidence="1">Homodimer.</text>
</comment>
<evidence type="ECO:0000313" key="3">
    <source>
        <dbReference type="EMBL" id="GGX64915.1"/>
    </source>
</evidence>
<dbReference type="Proteomes" id="UP000626148">
    <property type="component" value="Unassembled WGS sequence"/>
</dbReference>
<reference evidence="3" key="2">
    <citation type="submission" date="2020-09" db="EMBL/GenBank/DDBJ databases">
        <authorList>
            <person name="Sun Q."/>
            <person name="Kim S."/>
        </authorList>
    </citation>
    <scope>NUCLEOTIDE SEQUENCE</scope>
    <source>
        <strain evidence="3">KCTC 22169</strain>
    </source>
</reference>
<dbReference type="SMART" id="SM00886">
    <property type="entry name" value="Dabb"/>
    <property type="match status" value="1"/>
</dbReference>
<evidence type="ECO:0000313" key="4">
    <source>
        <dbReference type="Proteomes" id="UP000626148"/>
    </source>
</evidence>
<feature type="domain" description="Stress-response A/B barrel" evidence="2">
    <location>
        <begin position="4"/>
        <end position="98"/>
    </location>
</feature>
<sequence length="106" mass="12090">MSTLRHLVFFEFKAETDELAIQEVCDAFGALPGNISEIQAYEFGLNNSPEGLAGGFTHCFQLTFRSEADRDAYLVHPEHKAFQRIADPRVKQVMVFDYWTEQKSKG</sequence>
<reference evidence="3" key="1">
    <citation type="journal article" date="2014" name="Int. J. Syst. Evol. Microbiol.">
        <title>Complete genome sequence of Corynebacterium casei LMG S-19264T (=DSM 44701T), isolated from a smear-ripened cheese.</title>
        <authorList>
            <consortium name="US DOE Joint Genome Institute (JGI-PGF)"/>
            <person name="Walter F."/>
            <person name="Albersmeier A."/>
            <person name="Kalinowski J."/>
            <person name="Ruckert C."/>
        </authorList>
    </citation>
    <scope>NUCLEOTIDE SEQUENCE</scope>
    <source>
        <strain evidence="3">KCTC 22169</strain>
    </source>
</reference>
<dbReference type="InterPro" id="IPR013097">
    <property type="entry name" value="Dabb"/>
</dbReference>
<dbReference type="InterPro" id="IPR044662">
    <property type="entry name" value="HS1/DABB1-like"/>
</dbReference>
<dbReference type="PROSITE" id="PS51502">
    <property type="entry name" value="S_R_A_B_BARREL"/>
    <property type="match status" value="1"/>
</dbReference>
<name>A0A918KJ62_9GAMM</name>
<keyword evidence="4" id="KW-1185">Reference proteome</keyword>
<accession>A0A918KJ62</accession>
<dbReference type="EMBL" id="BMXR01000009">
    <property type="protein sequence ID" value="GGX64915.1"/>
    <property type="molecule type" value="Genomic_DNA"/>
</dbReference>
<dbReference type="RefSeq" id="WP_189611252.1">
    <property type="nucleotide sequence ID" value="NZ_BMXR01000009.1"/>
</dbReference>
<gene>
    <name evidence="3" type="ORF">GCM10007392_35970</name>
</gene>
<evidence type="ECO:0000259" key="2">
    <source>
        <dbReference type="PROSITE" id="PS51502"/>
    </source>
</evidence>